<reference evidence="3 4" key="1">
    <citation type="journal article" date="2019" name="Gut">
        <title>Antibiotics-induced monodominance of a novel gut bacterial order.</title>
        <authorList>
            <person name="Hildebrand F."/>
            <person name="Moitinho-Silva L."/>
            <person name="Blasche S."/>
            <person name="Jahn M.T."/>
            <person name="Gossmann T.I."/>
            <person name="Heuerta-Cepas J."/>
            <person name="Hercog R."/>
            <person name="Luetge M."/>
            <person name="Bahram M."/>
            <person name="Pryszlak A."/>
            <person name="Alves R.J."/>
            <person name="Waszak S.M."/>
            <person name="Zhu A."/>
            <person name="Ye L."/>
            <person name="Costea P.I."/>
            <person name="Aalvink S."/>
            <person name="Belzer C."/>
            <person name="Forslund S.K."/>
            <person name="Sunagawa S."/>
            <person name="Hentschel U."/>
            <person name="Merten C."/>
            <person name="Patil K.R."/>
            <person name="Benes V."/>
            <person name="Bork P."/>
        </authorList>
    </citation>
    <scope>NUCLEOTIDE SEQUENCE [LARGE SCALE GENOMIC DNA]</scope>
    <source>
        <strain evidence="3 4">HDS1380</strain>
    </source>
</reference>
<dbReference type="Proteomes" id="UP000291269">
    <property type="component" value="Unassembled WGS sequence"/>
</dbReference>
<dbReference type="InterPro" id="IPR026870">
    <property type="entry name" value="Zinc_ribbon_dom"/>
</dbReference>
<feature type="transmembrane region" description="Helical" evidence="1">
    <location>
        <begin position="236"/>
        <end position="256"/>
    </location>
</feature>
<evidence type="ECO:0000256" key="1">
    <source>
        <dbReference type="SAM" id="Phobius"/>
    </source>
</evidence>
<dbReference type="RefSeq" id="WP_129226544.1">
    <property type="nucleotide sequence ID" value="NZ_SDOZ01000003.1"/>
</dbReference>
<organism evidence="3 4">
    <name type="scientific">Candidatus Borkfalkia ceftriaxoniphila</name>
    <dbReference type="NCBI Taxonomy" id="2508949"/>
    <lineage>
        <taxon>Bacteria</taxon>
        <taxon>Bacillati</taxon>
        <taxon>Bacillota</taxon>
        <taxon>Clostridia</taxon>
        <taxon>Christensenellales</taxon>
        <taxon>Christensenellaceae</taxon>
        <taxon>Candidatus Borkfalkia</taxon>
    </lineage>
</organism>
<keyword evidence="4" id="KW-1185">Reference proteome</keyword>
<keyword evidence="1" id="KW-1133">Transmembrane helix</keyword>
<feature type="transmembrane region" description="Helical" evidence="1">
    <location>
        <begin position="455"/>
        <end position="476"/>
    </location>
</feature>
<keyword evidence="1" id="KW-0472">Membrane</keyword>
<accession>A0A4Q2K5T0</accession>
<dbReference type="OrthoDB" id="9764015at2"/>
<sequence length="499" mass="54133">MNKFCKKCGKKNVSDAQFCGGCGASLAEDEVSDLPVGTRWGRVCEIGRTYILKSLVLLVSVIVFISGFFTTVKYVPQETLHNDFYSYLINGSADMEDVASMFSQKGFDQNVFNVFSAFAVGYDLEENTEQMQKLVEQVESKAKNIILKYQKRLTELTALVQQGDKTAAKQMIDLMYKIVDEVMAGMENVNLIKLEKLEAEIAYSSTTGTEGVGNLDALKNAQDLDIRMAVMVGYPVGYLFLQIVSLVFIILTTISLCRKKSARFGKFFVLYLSGCLFLLAIGQLTACFLNPVGMFCFIFALVCGALYAVGNSLFSHRIGLNDVVAFSLKGFAFVFSFVAVVLLLGNFASFNATLDKIGAVFGLSGDYGSSDEVMAFTLTNFLPSAILYLTMLALSAVVFFRAAFTFSDVQKSAATLVPLAAVTTGFGLVSYIVLGSLGMAGVLDLVMDPVVLGSVIFSGAALLFFILSGALANAYVKEKTELPAEPAEETPQETLADEQ</sequence>
<feature type="transmembrane region" description="Helical" evidence="1">
    <location>
        <begin position="55"/>
        <end position="75"/>
    </location>
</feature>
<dbReference type="Pfam" id="PF13240">
    <property type="entry name" value="Zn_Ribbon_1"/>
    <property type="match status" value="1"/>
</dbReference>
<dbReference type="AlphaFoldDB" id="A0A4Q2K5T0"/>
<feature type="domain" description="Zinc-ribbon" evidence="2">
    <location>
        <begin position="4"/>
        <end position="26"/>
    </location>
</feature>
<comment type="caution">
    <text evidence="3">The sequence shown here is derived from an EMBL/GenBank/DDBJ whole genome shotgun (WGS) entry which is preliminary data.</text>
</comment>
<gene>
    <name evidence="3" type="ORF">ESZ91_09270</name>
</gene>
<evidence type="ECO:0000259" key="2">
    <source>
        <dbReference type="Pfam" id="PF13240"/>
    </source>
</evidence>
<name>A0A4Q2K5T0_9FIRM</name>
<feature type="transmembrane region" description="Helical" evidence="1">
    <location>
        <begin position="326"/>
        <end position="348"/>
    </location>
</feature>
<evidence type="ECO:0000313" key="3">
    <source>
        <dbReference type="EMBL" id="RXZ58238.1"/>
    </source>
</evidence>
<keyword evidence="1" id="KW-0812">Transmembrane</keyword>
<proteinExistence type="predicted"/>
<feature type="transmembrane region" description="Helical" evidence="1">
    <location>
        <begin position="268"/>
        <end position="286"/>
    </location>
</feature>
<feature type="transmembrane region" description="Helical" evidence="1">
    <location>
        <begin position="385"/>
        <end position="404"/>
    </location>
</feature>
<protein>
    <submittedName>
        <fullName evidence="3">Zinc ribbon domain-containing protein</fullName>
    </submittedName>
</protein>
<dbReference type="EMBL" id="SDOZ01000003">
    <property type="protein sequence ID" value="RXZ58238.1"/>
    <property type="molecule type" value="Genomic_DNA"/>
</dbReference>
<feature type="transmembrane region" description="Helical" evidence="1">
    <location>
        <begin position="416"/>
        <end position="443"/>
    </location>
</feature>
<feature type="transmembrane region" description="Helical" evidence="1">
    <location>
        <begin position="292"/>
        <end position="314"/>
    </location>
</feature>
<evidence type="ECO:0000313" key="4">
    <source>
        <dbReference type="Proteomes" id="UP000291269"/>
    </source>
</evidence>